<feature type="transmembrane region" description="Helical" evidence="2">
    <location>
        <begin position="131"/>
        <end position="153"/>
    </location>
</feature>
<accession>A0A1C6SLV3</accession>
<evidence type="ECO:0000256" key="2">
    <source>
        <dbReference type="SAM" id="Phobius"/>
    </source>
</evidence>
<organism evidence="4 5">
    <name type="scientific">Micromonospora pallida</name>
    <dbReference type="NCBI Taxonomy" id="145854"/>
    <lineage>
        <taxon>Bacteria</taxon>
        <taxon>Bacillati</taxon>
        <taxon>Actinomycetota</taxon>
        <taxon>Actinomycetes</taxon>
        <taxon>Micromonosporales</taxon>
        <taxon>Micromonosporaceae</taxon>
        <taxon>Micromonospora</taxon>
    </lineage>
</organism>
<dbReference type="InterPro" id="IPR006750">
    <property type="entry name" value="YdcZ"/>
</dbReference>
<evidence type="ECO:0000313" key="4">
    <source>
        <dbReference type="EMBL" id="SCL30388.1"/>
    </source>
</evidence>
<dbReference type="RefSeq" id="WP_091644737.1">
    <property type="nucleotide sequence ID" value="NZ_FMHW01000002.1"/>
</dbReference>
<name>A0A1C6SLV3_9ACTN</name>
<dbReference type="STRING" id="145854.GA0074692_2917"/>
<reference evidence="5" key="1">
    <citation type="submission" date="2016-06" db="EMBL/GenBank/DDBJ databases">
        <authorList>
            <person name="Varghese N."/>
            <person name="Submissions Spin"/>
        </authorList>
    </citation>
    <scope>NUCLEOTIDE SEQUENCE [LARGE SCALE GENOMIC DNA]</scope>
    <source>
        <strain evidence="5">DSM 43817</strain>
    </source>
</reference>
<feature type="transmembrane region" description="Helical" evidence="2">
    <location>
        <begin position="251"/>
        <end position="269"/>
    </location>
</feature>
<feature type="transmembrane region" description="Helical" evidence="2">
    <location>
        <begin position="159"/>
        <end position="180"/>
    </location>
</feature>
<keyword evidence="2" id="KW-0472">Membrane</keyword>
<feature type="signal peptide" evidence="3">
    <location>
        <begin position="1"/>
        <end position="21"/>
    </location>
</feature>
<dbReference type="PANTHER" id="PTHR34821:SF2">
    <property type="entry name" value="INNER MEMBRANE PROTEIN YDCZ"/>
    <property type="match status" value="1"/>
</dbReference>
<proteinExistence type="predicted"/>
<sequence length="332" mass="32302">MRPLPPTAALALVALGGVASAAQGVINAEFGAQAGGPVLGAVVNNLGGSMLVLVGLLAWPSMRAGLRALPTARLPWWSYLGGLGGAAIVVIATYAVPVLGAAAFTIAQVVGGSLGGLAVDRVGLGPVGRLPLTVSRIGGALLGLAAVTLAQFGRPLGELALGPVLLAVVGGLAVAMQAALNGRVSAVVGTGAGTAVNFAVGTLGVLAVAVVVGALSRLPANWPGDWYLWIGGLLGVTIVTALLVGVRSVGVLRTGLVLVGGQLVGSLLLDTLLPGGAGLRLPVLIGAVLTLLAAVVAGRGDRPRGPLPAAVLPGPRTGGVTSGRSPGAGRRH</sequence>
<feature type="transmembrane region" description="Helical" evidence="2">
    <location>
        <begin position="281"/>
        <end position="298"/>
    </location>
</feature>
<protein>
    <submittedName>
        <fullName evidence="4">Transporter family-2 protein</fullName>
    </submittedName>
</protein>
<gene>
    <name evidence="4" type="ORF">GA0074692_2917</name>
</gene>
<dbReference type="EMBL" id="FMHW01000002">
    <property type="protein sequence ID" value="SCL30388.1"/>
    <property type="molecule type" value="Genomic_DNA"/>
</dbReference>
<keyword evidence="2" id="KW-0812">Transmembrane</keyword>
<feature type="transmembrane region" description="Helical" evidence="2">
    <location>
        <begin position="226"/>
        <end position="244"/>
    </location>
</feature>
<feature type="region of interest" description="Disordered" evidence="1">
    <location>
        <begin position="306"/>
        <end position="332"/>
    </location>
</feature>
<dbReference type="Pfam" id="PF04657">
    <property type="entry name" value="DMT_YdcZ"/>
    <property type="match status" value="2"/>
</dbReference>
<dbReference type="OrthoDB" id="3406062at2"/>
<dbReference type="AlphaFoldDB" id="A0A1C6SLV3"/>
<keyword evidence="2" id="KW-1133">Transmembrane helix</keyword>
<feature type="transmembrane region" description="Helical" evidence="2">
    <location>
        <begin position="101"/>
        <end position="119"/>
    </location>
</feature>
<evidence type="ECO:0000313" key="5">
    <source>
        <dbReference type="Proteomes" id="UP000198959"/>
    </source>
</evidence>
<keyword evidence="3" id="KW-0732">Signal</keyword>
<dbReference type="Proteomes" id="UP000198959">
    <property type="component" value="Unassembled WGS sequence"/>
</dbReference>
<feature type="transmembrane region" description="Helical" evidence="2">
    <location>
        <begin position="192"/>
        <end position="214"/>
    </location>
</feature>
<feature type="transmembrane region" description="Helical" evidence="2">
    <location>
        <begin position="74"/>
        <end position="95"/>
    </location>
</feature>
<keyword evidence="5" id="KW-1185">Reference proteome</keyword>
<feature type="chain" id="PRO_5008745888" evidence="3">
    <location>
        <begin position="22"/>
        <end position="332"/>
    </location>
</feature>
<feature type="transmembrane region" description="Helical" evidence="2">
    <location>
        <begin position="37"/>
        <end position="62"/>
    </location>
</feature>
<dbReference type="PANTHER" id="PTHR34821">
    <property type="entry name" value="INNER MEMBRANE PROTEIN YDCZ"/>
    <property type="match status" value="1"/>
</dbReference>
<dbReference type="GO" id="GO:0005886">
    <property type="term" value="C:plasma membrane"/>
    <property type="evidence" value="ECO:0007669"/>
    <property type="project" value="TreeGrafter"/>
</dbReference>
<evidence type="ECO:0000256" key="1">
    <source>
        <dbReference type="SAM" id="MobiDB-lite"/>
    </source>
</evidence>
<evidence type="ECO:0000256" key="3">
    <source>
        <dbReference type="SAM" id="SignalP"/>
    </source>
</evidence>